<organism evidence="2 3">
    <name type="scientific">Candidatus Curtissbacteria bacterium RIFCSPLOWO2_01_FULL_42_26</name>
    <dbReference type="NCBI Taxonomy" id="1797729"/>
    <lineage>
        <taxon>Bacteria</taxon>
        <taxon>Candidatus Curtissiibacteriota</taxon>
    </lineage>
</organism>
<dbReference type="AlphaFoldDB" id="A0A1F5HY95"/>
<evidence type="ECO:0000313" key="3">
    <source>
        <dbReference type="Proteomes" id="UP000179227"/>
    </source>
</evidence>
<feature type="compositionally biased region" description="Basic and acidic residues" evidence="1">
    <location>
        <begin position="84"/>
        <end position="93"/>
    </location>
</feature>
<evidence type="ECO:0000313" key="2">
    <source>
        <dbReference type="EMBL" id="OGE09144.1"/>
    </source>
</evidence>
<accession>A0A1F5HY95</accession>
<dbReference type="EMBL" id="MFBS01000024">
    <property type="protein sequence ID" value="OGE09144.1"/>
    <property type="molecule type" value="Genomic_DNA"/>
</dbReference>
<feature type="region of interest" description="Disordered" evidence="1">
    <location>
        <begin position="74"/>
        <end position="93"/>
    </location>
</feature>
<comment type="caution">
    <text evidence="2">The sequence shown here is derived from an EMBL/GenBank/DDBJ whole genome shotgun (WGS) entry which is preliminary data.</text>
</comment>
<name>A0A1F5HY95_9BACT</name>
<evidence type="ECO:0000256" key="1">
    <source>
        <dbReference type="SAM" id="MobiDB-lite"/>
    </source>
</evidence>
<reference evidence="2 3" key="1">
    <citation type="journal article" date="2016" name="Nat. Commun.">
        <title>Thousands of microbial genomes shed light on interconnected biogeochemical processes in an aquifer system.</title>
        <authorList>
            <person name="Anantharaman K."/>
            <person name="Brown C.T."/>
            <person name="Hug L.A."/>
            <person name="Sharon I."/>
            <person name="Castelle C.J."/>
            <person name="Probst A.J."/>
            <person name="Thomas B.C."/>
            <person name="Singh A."/>
            <person name="Wilkins M.J."/>
            <person name="Karaoz U."/>
            <person name="Brodie E.L."/>
            <person name="Williams K.H."/>
            <person name="Hubbard S.S."/>
            <person name="Banfield J.F."/>
        </authorList>
    </citation>
    <scope>NUCLEOTIDE SEQUENCE [LARGE SCALE GENOMIC DNA]</scope>
</reference>
<proteinExistence type="predicted"/>
<protein>
    <submittedName>
        <fullName evidence="2">Uncharacterized protein</fullName>
    </submittedName>
</protein>
<dbReference type="Proteomes" id="UP000179227">
    <property type="component" value="Unassembled WGS sequence"/>
</dbReference>
<gene>
    <name evidence="2" type="ORF">A3A60_01170</name>
</gene>
<sequence length="93" mass="10596">MERGSEEIGFVGIEKNGRWSVCLTPEEDAERLVRKGRLTGDLLVTPYDENSGFISRTYEDVTIAIQDLRKLNDKSDIPDTTVEEELRPQEVKP</sequence>